<dbReference type="GO" id="GO:0005886">
    <property type="term" value="C:plasma membrane"/>
    <property type="evidence" value="ECO:0007669"/>
    <property type="project" value="UniProtKB-SubCell"/>
</dbReference>
<dbReference type="Proteomes" id="UP000182409">
    <property type="component" value="Unassembled WGS sequence"/>
</dbReference>
<proteinExistence type="predicted"/>
<evidence type="ECO:0000256" key="3">
    <source>
        <dbReference type="ARBA" id="ARBA00022692"/>
    </source>
</evidence>
<evidence type="ECO:0000259" key="8">
    <source>
        <dbReference type="Pfam" id="PF02706"/>
    </source>
</evidence>
<organism evidence="9 10">
    <name type="scientific">Terriglobus roseus</name>
    <dbReference type="NCBI Taxonomy" id="392734"/>
    <lineage>
        <taxon>Bacteria</taxon>
        <taxon>Pseudomonadati</taxon>
        <taxon>Acidobacteriota</taxon>
        <taxon>Terriglobia</taxon>
        <taxon>Terriglobales</taxon>
        <taxon>Acidobacteriaceae</taxon>
        <taxon>Terriglobus</taxon>
    </lineage>
</organism>
<evidence type="ECO:0000256" key="1">
    <source>
        <dbReference type="ARBA" id="ARBA00004651"/>
    </source>
</evidence>
<feature type="transmembrane region" description="Helical" evidence="7">
    <location>
        <begin position="49"/>
        <end position="67"/>
    </location>
</feature>
<name>A0A1H4NG72_9BACT</name>
<dbReference type="InterPro" id="IPR003856">
    <property type="entry name" value="LPS_length_determ_N"/>
</dbReference>
<dbReference type="EMBL" id="FNSD01000001">
    <property type="protein sequence ID" value="SEB94280.1"/>
    <property type="molecule type" value="Genomic_DNA"/>
</dbReference>
<sequence length="416" mass="45249">MVQEQGSESGVSKTVQHLPASAVEPTSDSIPLEVSVLDILILLRRRMRMLLISAVTCGALGFVIASLEPKVYTATTSILPPQQASSSSSLLAQLGGLGSLAGLGGGAGIKSTTDLYIGLMKSVTVEDGMIRHFHLDDEFKEKYHSLVRRDLENITKFDGTGKDGLIRISVTEKSPQRAAELANGWIQEYQRLSSSLALGEASQRRLFLEQQLAQVKTNLTTSEEELKRIQQTSGLIQLDSQARALIETTAGLRAQIAAKEVQIQSMQTYSGTGNVDLISAQQELSSLRAQLTKLGGGQSGNIGDPIVPQGKLPQLGLDYGRKTREVRYNETLYEILARQFEAAKLDEAREGAVIQVVDRALPPDYKSGPSRLKLLLAGFFIGLFVPMAWVLWGGMIRFLRRSPDWAVKLDALGGKS</sequence>
<keyword evidence="3 7" id="KW-0812">Transmembrane</keyword>
<keyword evidence="5 7" id="KW-0472">Membrane</keyword>
<gene>
    <name evidence="9" type="ORF">SAMN05443244_2243</name>
</gene>
<evidence type="ECO:0000256" key="7">
    <source>
        <dbReference type="SAM" id="Phobius"/>
    </source>
</evidence>
<accession>A0A1H4NG72</accession>
<dbReference type="OrthoDB" id="8884120at2"/>
<evidence type="ECO:0000256" key="2">
    <source>
        <dbReference type="ARBA" id="ARBA00022475"/>
    </source>
</evidence>
<keyword evidence="6" id="KW-0175">Coiled coil</keyword>
<feature type="domain" description="Polysaccharide chain length determinant N-terminal" evidence="8">
    <location>
        <begin position="33"/>
        <end position="125"/>
    </location>
</feature>
<feature type="transmembrane region" description="Helical" evidence="7">
    <location>
        <begin position="374"/>
        <end position="392"/>
    </location>
</feature>
<dbReference type="PANTHER" id="PTHR32309:SF13">
    <property type="entry name" value="FERRIC ENTEROBACTIN TRANSPORT PROTEIN FEPE"/>
    <property type="match status" value="1"/>
</dbReference>
<keyword evidence="4 7" id="KW-1133">Transmembrane helix</keyword>
<dbReference type="GO" id="GO:0004713">
    <property type="term" value="F:protein tyrosine kinase activity"/>
    <property type="evidence" value="ECO:0007669"/>
    <property type="project" value="TreeGrafter"/>
</dbReference>
<evidence type="ECO:0000256" key="6">
    <source>
        <dbReference type="SAM" id="Coils"/>
    </source>
</evidence>
<keyword evidence="2" id="KW-1003">Cell membrane</keyword>
<evidence type="ECO:0000256" key="4">
    <source>
        <dbReference type="ARBA" id="ARBA00022989"/>
    </source>
</evidence>
<evidence type="ECO:0000313" key="10">
    <source>
        <dbReference type="Proteomes" id="UP000182409"/>
    </source>
</evidence>
<feature type="coiled-coil region" evidence="6">
    <location>
        <begin position="198"/>
        <end position="232"/>
    </location>
</feature>
<dbReference type="AlphaFoldDB" id="A0A1H4NG72"/>
<evidence type="ECO:0000256" key="5">
    <source>
        <dbReference type="ARBA" id="ARBA00023136"/>
    </source>
</evidence>
<dbReference type="PANTHER" id="PTHR32309">
    <property type="entry name" value="TYROSINE-PROTEIN KINASE"/>
    <property type="match status" value="1"/>
</dbReference>
<protein>
    <submittedName>
        <fullName evidence="9">Capsule polysaccharide export protein KpsE/RkpR</fullName>
    </submittedName>
</protein>
<evidence type="ECO:0000313" key="9">
    <source>
        <dbReference type="EMBL" id="SEB94280.1"/>
    </source>
</evidence>
<reference evidence="9 10" key="1">
    <citation type="submission" date="2016-10" db="EMBL/GenBank/DDBJ databases">
        <authorList>
            <person name="de Groot N.N."/>
        </authorList>
    </citation>
    <scope>NUCLEOTIDE SEQUENCE [LARGE SCALE GENOMIC DNA]</scope>
    <source>
        <strain evidence="9 10">AB35.6</strain>
    </source>
</reference>
<dbReference type="InterPro" id="IPR050445">
    <property type="entry name" value="Bact_polysacc_biosynth/exp"/>
</dbReference>
<comment type="subcellular location">
    <subcellularLocation>
        <location evidence="1">Cell membrane</location>
        <topology evidence="1">Multi-pass membrane protein</topology>
    </subcellularLocation>
</comment>
<dbReference type="Pfam" id="PF02706">
    <property type="entry name" value="Wzz"/>
    <property type="match status" value="1"/>
</dbReference>